<keyword evidence="3" id="KW-1185">Reference proteome</keyword>
<feature type="compositionally biased region" description="Basic and acidic residues" evidence="1">
    <location>
        <begin position="138"/>
        <end position="149"/>
    </location>
</feature>
<proteinExistence type="predicted"/>
<gene>
    <name evidence="2" type="ORF">HINF_LOCUS6503</name>
</gene>
<reference evidence="2 3" key="1">
    <citation type="submission" date="2024-07" db="EMBL/GenBank/DDBJ databases">
        <authorList>
            <person name="Akdeniz Z."/>
        </authorList>
    </citation>
    <scope>NUCLEOTIDE SEQUENCE [LARGE SCALE GENOMIC DNA]</scope>
</reference>
<evidence type="ECO:0000313" key="2">
    <source>
        <dbReference type="EMBL" id="CAL5981133.1"/>
    </source>
</evidence>
<comment type="caution">
    <text evidence="2">The sequence shown here is derived from an EMBL/GenBank/DDBJ whole genome shotgun (WGS) entry which is preliminary data.</text>
</comment>
<feature type="region of interest" description="Disordered" evidence="1">
    <location>
        <begin position="132"/>
        <end position="152"/>
    </location>
</feature>
<name>A0ABP1GWV8_9EUKA</name>
<evidence type="ECO:0000256" key="1">
    <source>
        <dbReference type="SAM" id="MobiDB-lite"/>
    </source>
</evidence>
<sequence length="216" mass="25894">MWKDSFSERLRTYLQLEFGVQASTDMQTYQFIHSRYIKNGTWAKIATLCGATEKNVHDYYHNTWSKQFCDSYDEYKPEMFQQLEQLVNSSTAKSEVLHQIIYNLQQQYPEKNFHSISLRQILAHAYERLQKKQRRPSQAHENDRHESNRQNDLQVVFHKRLSQNLNSLTLLPWQPSSNNLFSDIFLLLICLQHNLCYSGTYQYVMQMQNSRNIKRK</sequence>
<protein>
    <submittedName>
        <fullName evidence="2">Uncharacterized protein</fullName>
    </submittedName>
</protein>
<evidence type="ECO:0000313" key="3">
    <source>
        <dbReference type="Proteomes" id="UP001642409"/>
    </source>
</evidence>
<dbReference type="EMBL" id="CAXDID020000013">
    <property type="protein sequence ID" value="CAL5981133.1"/>
    <property type="molecule type" value="Genomic_DNA"/>
</dbReference>
<dbReference type="Proteomes" id="UP001642409">
    <property type="component" value="Unassembled WGS sequence"/>
</dbReference>
<accession>A0ABP1GWV8</accession>
<organism evidence="2 3">
    <name type="scientific">Hexamita inflata</name>
    <dbReference type="NCBI Taxonomy" id="28002"/>
    <lineage>
        <taxon>Eukaryota</taxon>
        <taxon>Metamonada</taxon>
        <taxon>Diplomonadida</taxon>
        <taxon>Hexamitidae</taxon>
        <taxon>Hexamitinae</taxon>
        <taxon>Hexamita</taxon>
    </lineage>
</organism>